<feature type="region of interest" description="Disordered" evidence="1">
    <location>
        <begin position="87"/>
        <end position="109"/>
    </location>
</feature>
<keyword evidence="3" id="KW-1185">Reference proteome</keyword>
<reference evidence="2" key="2">
    <citation type="journal article" date="2023" name="Int. J. Mol. Sci.">
        <title>De Novo Assembly and Annotation of 11 Diverse Shrub Willow (Salix) Genomes Reveals Novel Gene Organization in Sex-Linked Regions.</title>
        <authorList>
            <person name="Hyden B."/>
            <person name="Feng K."/>
            <person name="Yates T.B."/>
            <person name="Jawdy S."/>
            <person name="Cereghino C."/>
            <person name="Smart L.B."/>
            <person name="Muchero W."/>
        </authorList>
    </citation>
    <scope>NUCLEOTIDE SEQUENCE [LARGE SCALE GENOMIC DNA]</scope>
    <source>
        <tissue evidence="2">Shoot tip</tissue>
    </source>
</reference>
<protein>
    <submittedName>
        <fullName evidence="2">Uncharacterized protein</fullName>
    </submittedName>
</protein>
<dbReference type="EMBL" id="JAPFFL010000005">
    <property type="protein sequence ID" value="KAJ6724568.1"/>
    <property type="molecule type" value="Genomic_DNA"/>
</dbReference>
<reference evidence="2" key="1">
    <citation type="submission" date="2022-11" db="EMBL/GenBank/DDBJ databases">
        <authorList>
            <person name="Hyden B.L."/>
            <person name="Feng K."/>
            <person name="Yates T."/>
            <person name="Jawdy S."/>
            <person name="Smart L.B."/>
            <person name="Muchero W."/>
        </authorList>
    </citation>
    <scope>NUCLEOTIDE SEQUENCE</scope>
    <source>
        <tissue evidence="2">Shoot tip</tissue>
    </source>
</reference>
<proteinExistence type="predicted"/>
<comment type="caution">
    <text evidence="2">The sequence shown here is derived from an EMBL/GenBank/DDBJ whole genome shotgun (WGS) entry which is preliminary data.</text>
</comment>
<dbReference type="AlphaFoldDB" id="A0A9Q0U705"/>
<sequence>MVDSSCENEGTYQVVNCPSILVLVGNPFQEAMPRERGPLLVGSILDKLPHLRGEAAPEKKMVMRFREVIAQLANLSIYGSVWQSVRSSQPSLSRKPHHKRMHGDVKGVP</sequence>
<evidence type="ECO:0000313" key="2">
    <source>
        <dbReference type="EMBL" id="KAJ6724568.1"/>
    </source>
</evidence>
<dbReference type="Proteomes" id="UP001151529">
    <property type="component" value="Chromosome 11"/>
</dbReference>
<name>A0A9Q0U705_SALVM</name>
<gene>
    <name evidence="2" type="ORF">OIU85_022484</name>
</gene>
<evidence type="ECO:0000313" key="3">
    <source>
        <dbReference type="Proteomes" id="UP001151529"/>
    </source>
</evidence>
<evidence type="ECO:0000256" key="1">
    <source>
        <dbReference type="SAM" id="MobiDB-lite"/>
    </source>
</evidence>
<organism evidence="2 3">
    <name type="scientific">Salix viminalis</name>
    <name type="common">Common osier</name>
    <name type="synonym">Basket willow</name>
    <dbReference type="NCBI Taxonomy" id="40686"/>
    <lineage>
        <taxon>Eukaryota</taxon>
        <taxon>Viridiplantae</taxon>
        <taxon>Streptophyta</taxon>
        <taxon>Embryophyta</taxon>
        <taxon>Tracheophyta</taxon>
        <taxon>Spermatophyta</taxon>
        <taxon>Magnoliopsida</taxon>
        <taxon>eudicotyledons</taxon>
        <taxon>Gunneridae</taxon>
        <taxon>Pentapetalae</taxon>
        <taxon>rosids</taxon>
        <taxon>fabids</taxon>
        <taxon>Malpighiales</taxon>
        <taxon>Salicaceae</taxon>
        <taxon>Saliceae</taxon>
        <taxon>Salix</taxon>
    </lineage>
</organism>
<accession>A0A9Q0U705</accession>